<dbReference type="AlphaFoldDB" id="A0A839RJZ9"/>
<gene>
    <name evidence="1" type="ORF">FHU29_001063</name>
</gene>
<accession>A0A839RJZ9</accession>
<dbReference type="OrthoDB" id="9887534at2"/>
<keyword evidence="1" id="KW-0808">Transferase</keyword>
<dbReference type="EMBL" id="JACHWS010000001">
    <property type="protein sequence ID" value="MBB3036629.1"/>
    <property type="molecule type" value="Genomic_DNA"/>
</dbReference>
<evidence type="ECO:0000313" key="2">
    <source>
        <dbReference type="Proteomes" id="UP000567922"/>
    </source>
</evidence>
<evidence type="ECO:0000313" key="1">
    <source>
        <dbReference type="EMBL" id="MBB3036629.1"/>
    </source>
</evidence>
<dbReference type="GO" id="GO:0016740">
    <property type="term" value="F:transferase activity"/>
    <property type="evidence" value="ECO:0007669"/>
    <property type="project" value="UniProtKB-KW"/>
</dbReference>
<dbReference type="Proteomes" id="UP000567922">
    <property type="component" value="Unassembled WGS sequence"/>
</dbReference>
<dbReference type="RefSeq" id="WP_157095190.1">
    <property type="nucleotide sequence ID" value="NZ_BDDI01000010.1"/>
</dbReference>
<keyword evidence="2" id="KW-1185">Reference proteome</keyword>
<organism evidence="1 2">
    <name type="scientific">Hoyosella altamirensis</name>
    <dbReference type="NCBI Taxonomy" id="616997"/>
    <lineage>
        <taxon>Bacteria</taxon>
        <taxon>Bacillati</taxon>
        <taxon>Actinomycetota</taxon>
        <taxon>Actinomycetes</taxon>
        <taxon>Mycobacteriales</taxon>
        <taxon>Hoyosellaceae</taxon>
        <taxon>Hoyosella</taxon>
    </lineage>
</organism>
<name>A0A839RJZ9_9ACTN</name>
<proteinExistence type="predicted"/>
<reference evidence="1 2" key="1">
    <citation type="submission" date="2020-08" db="EMBL/GenBank/DDBJ databases">
        <title>Sequencing the genomes of 1000 actinobacteria strains.</title>
        <authorList>
            <person name="Klenk H.-P."/>
        </authorList>
    </citation>
    <scope>NUCLEOTIDE SEQUENCE [LARGE SCALE GENOMIC DNA]</scope>
    <source>
        <strain evidence="1 2">DSM 45258</strain>
    </source>
</reference>
<protein>
    <submittedName>
        <fullName evidence="1">Cob(I)alamin adenosyltransferase</fullName>
    </submittedName>
</protein>
<sequence length="54" mass="5874">MLEQSPQEVAAALHAWTTIVRRVERGTAIPFVTDALTTRSVLSALLAQQHSTTV</sequence>
<comment type="caution">
    <text evidence="1">The sequence shown here is derived from an EMBL/GenBank/DDBJ whole genome shotgun (WGS) entry which is preliminary data.</text>
</comment>